<reference evidence="1 2" key="1">
    <citation type="journal article" date="2023" name="Plants (Basel)">
        <title>Bridging the Gap: Combining Genomics and Transcriptomics Approaches to Understand Stylosanthes scabra, an Orphan Legume from the Brazilian Caatinga.</title>
        <authorList>
            <person name="Ferreira-Neto J.R.C."/>
            <person name="da Silva M.D."/>
            <person name="Binneck E."/>
            <person name="de Melo N.F."/>
            <person name="da Silva R.H."/>
            <person name="de Melo A.L.T.M."/>
            <person name="Pandolfi V."/>
            <person name="Bustamante F.O."/>
            <person name="Brasileiro-Vidal A.C."/>
            <person name="Benko-Iseppon A.M."/>
        </authorList>
    </citation>
    <scope>NUCLEOTIDE SEQUENCE [LARGE SCALE GENOMIC DNA]</scope>
    <source>
        <tissue evidence="1">Leaves</tissue>
    </source>
</reference>
<sequence length="51" mass="5779">DRRTGRVIETGCKVGRLFELETLHVPSTNLCAVSSHSTLHLWHRRLAHSSL</sequence>
<evidence type="ECO:0000313" key="1">
    <source>
        <dbReference type="EMBL" id="MED6166646.1"/>
    </source>
</evidence>
<comment type="caution">
    <text evidence="1">The sequence shown here is derived from an EMBL/GenBank/DDBJ whole genome shotgun (WGS) entry which is preliminary data.</text>
</comment>
<accession>A0ABU6V2R8</accession>
<keyword evidence="2" id="KW-1185">Reference proteome</keyword>
<feature type="non-terminal residue" evidence="1">
    <location>
        <position position="51"/>
    </location>
</feature>
<evidence type="ECO:0008006" key="3">
    <source>
        <dbReference type="Google" id="ProtNLM"/>
    </source>
</evidence>
<name>A0ABU6V2R8_9FABA</name>
<proteinExistence type="predicted"/>
<protein>
    <recommendedName>
        <fullName evidence="3">GAG-pre-integrase domain-containing protein</fullName>
    </recommendedName>
</protein>
<feature type="non-terminal residue" evidence="1">
    <location>
        <position position="1"/>
    </location>
</feature>
<organism evidence="1 2">
    <name type="scientific">Stylosanthes scabra</name>
    <dbReference type="NCBI Taxonomy" id="79078"/>
    <lineage>
        <taxon>Eukaryota</taxon>
        <taxon>Viridiplantae</taxon>
        <taxon>Streptophyta</taxon>
        <taxon>Embryophyta</taxon>
        <taxon>Tracheophyta</taxon>
        <taxon>Spermatophyta</taxon>
        <taxon>Magnoliopsida</taxon>
        <taxon>eudicotyledons</taxon>
        <taxon>Gunneridae</taxon>
        <taxon>Pentapetalae</taxon>
        <taxon>rosids</taxon>
        <taxon>fabids</taxon>
        <taxon>Fabales</taxon>
        <taxon>Fabaceae</taxon>
        <taxon>Papilionoideae</taxon>
        <taxon>50 kb inversion clade</taxon>
        <taxon>dalbergioids sensu lato</taxon>
        <taxon>Dalbergieae</taxon>
        <taxon>Pterocarpus clade</taxon>
        <taxon>Stylosanthes</taxon>
    </lineage>
</organism>
<dbReference type="Proteomes" id="UP001341840">
    <property type="component" value="Unassembled WGS sequence"/>
</dbReference>
<evidence type="ECO:0000313" key="2">
    <source>
        <dbReference type="Proteomes" id="UP001341840"/>
    </source>
</evidence>
<dbReference type="EMBL" id="JASCZI010127812">
    <property type="protein sequence ID" value="MED6166646.1"/>
    <property type="molecule type" value="Genomic_DNA"/>
</dbReference>
<gene>
    <name evidence="1" type="ORF">PIB30_111319</name>
</gene>